<keyword evidence="1" id="KW-0812">Transmembrane</keyword>
<dbReference type="GeneID" id="37627399"/>
<keyword evidence="1" id="KW-1133">Transmembrane helix</keyword>
<keyword evidence="1" id="KW-0472">Membrane</keyword>
<organism evidence="2 3">
    <name type="scientific">Itacaiunas virus</name>
    <dbReference type="NCBI Taxonomy" id="490111"/>
    <lineage>
        <taxon>Viruses</taxon>
        <taxon>Riboviria</taxon>
        <taxon>Orthornavirae</taxon>
        <taxon>Negarnaviricota</taxon>
        <taxon>Haploviricotina</taxon>
        <taxon>Monjiviricetes</taxon>
        <taxon>Mononegavirales</taxon>
        <taxon>Rhabdoviridae</taxon>
        <taxon>Alpharhabdovirinae</taxon>
        <taxon>Curiovirus</taxon>
        <taxon>Curiovirus itacaiunas</taxon>
    </lineage>
</organism>
<dbReference type="KEGG" id="vg:37627399"/>
<name>A0A0D3R0Z4_9RHAB</name>
<evidence type="ECO:0000313" key="2">
    <source>
        <dbReference type="EMBL" id="AJR28288.1"/>
    </source>
</evidence>
<evidence type="ECO:0000256" key="1">
    <source>
        <dbReference type="SAM" id="Phobius"/>
    </source>
</evidence>
<dbReference type="RefSeq" id="YP_009362165.1">
    <property type="nucleotide sequence ID" value="NC_034536.1"/>
</dbReference>
<sequence>MENKAFGLDDLGAFFKNFITGISNQFNWFFKTVFSLVIIFLLIKILVKFMSGLSNCIAAGFKIRRQVRHWRNGNEGSRENP</sequence>
<evidence type="ECO:0000313" key="3">
    <source>
        <dbReference type="Proteomes" id="UP000125481"/>
    </source>
</evidence>
<dbReference type="Proteomes" id="UP000125481">
    <property type="component" value="Segment"/>
</dbReference>
<accession>A0A0D3R0Z4</accession>
<keyword evidence="3" id="KW-1185">Reference proteome</keyword>
<reference evidence="2 3" key="1">
    <citation type="journal article" date="2015" name="PLoS Pathog.">
        <title>Evolution of genome size and complexity in the rhabdoviridae.</title>
        <authorList>
            <person name="Walker P.J."/>
            <person name="Firth C."/>
            <person name="Widen S.G."/>
            <person name="Blasdell K.R."/>
            <person name="Guzman H."/>
            <person name="Wood T.G."/>
            <person name="Paradkar P.N."/>
            <person name="Holmes E.C."/>
            <person name="Tesh R.B."/>
            <person name="Vasilakis N."/>
        </authorList>
    </citation>
    <scope>NUCLEOTIDE SEQUENCE [LARGE SCALE GENOMIC DNA]</scope>
    <source>
        <strain evidence="2">BeAr427036</strain>
    </source>
</reference>
<proteinExistence type="predicted"/>
<feature type="transmembrane region" description="Helical" evidence="1">
    <location>
        <begin position="28"/>
        <end position="47"/>
    </location>
</feature>
<protein>
    <submittedName>
        <fullName evidence="2">Uncharacterized protein</fullName>
    </submittedName>
</protein>
<dbReference type="EMBL" id="KM204984">
    <property type="protein sequence ID" value="AJR28288.1"/>
    <property type="molecule type" value="Viral_cRNA"/>
</dbReference>